<dbReference type="PROSITE" id="PS50943">
    <property type="entry name" value="HTH_CROC1"/>
    <property type="match status" value="1"/>
</dbReference>
<dbReference type="InterPro" id="IPR001387">
    <property type="entry name" value="Cro/C1-type_HTH"/>
</dbReference>
<dbReference type="OrthoDB" id="674774at2"/>
<organism evidence="2 3">
    <name type="scientific">Chryseobacterium hagamense</name>
    <dbReference type="NCBI Taxonomy" id="395935"/>
    <lineage>
        <taxon>Bacteria</taxon>
        <taxon>Pseudomonadati</taxon>
        <taxon>Bacteroidota</taxon>
        <taxon>Flavobacteriia</taxon>
        <taxon>Flavobacteriales</taxon>
        <taxon>Weeksellaceae</taxon>
        <taxon>Chryseobacterium group</taxon>
        <taxon>Chryseobacterium</taxon>
    </lineage>
</organism>
<dbReference type="GO" id="GO:0003677">
    <property type="term" value="F:DNA binding"/>
    <property type="evidence" value="ECO:0007669"/>
    <property type="project" value="InterPro"/>
</dbReference>
<name>A0A511YGW2_9FLAO</name>
<dbReference type="Proteomes" id="UP000321863">
    <property type="component" value="Unassembled WGS sequence"/>
</dbReference>
<feature type="domain" description="HTH cro/C1-type" evidence="1">
    <location>
        <begin position="11"/>
        <end position="66"/>
    </location>
</feature>
<dbReference type="CDD" id="cd00093">
    <property type="entry name" value="HTH_XRE"/>
    <property type="match status" value="1"/>
</dbReference>
<evidence type="ECO:0000259" key="1">
    <source>
        <dbReference type="PROSITE" id="PS50943"/>
    </source>
</evidence>
<gene>
    <name evidence="2" type="ORF">CHA01nite_01460</name>
</gene>
<accession>A0A511YGW2</accession>
<proteinExistence type="predicted"/>
<comment type="caution">
    <text evidence="2">The sequence shown here is derived from an EMBL/GenBank/DDBJ whole genome shotgun (WGS) entry which is preliminary data.</text>
</comment>
<dbReference type="RefSeq" id="WP_146939307.1">
    <property type="nucleotide sequence ID" value="NZ_BJYJ01000001.1"/>
</dbReference>
<dbReference type="Gene3D" id="1.10.260.40">
    <property type="entry name" value="lambda repressor-like DNA-binding domains"/>
    <property type="match status" value="1"/>
</dbReference>
<protein>
    <submittedName>
        <fullName evidence="2">Transcriptional regulator</fullName>
    </submittedName>
</protein>
<reference evidence="2 3" key="1">
    <citation type="submission" date="2019-07" db="EMBL/GenBank/DDBJ databases">
        <title>Whole genome shotgun sequence of Chryseobacterium hagamense NBRC 105253.</title>
        <authorList>
            <person name="Hosoyama A."/>
            <person name="Uohara A."/>
            <person name="Ohji S."/>
            <person name="Ichikawa N."/>
        </authorList>
    </citation>
    <scope>NUCLEOTIDE SEQUENCE [LARGE SCALE GENOMIC DNA]</scope>
    <source>
        <strain evidence="2 3">NBRC 105253</strain>
    </source>
</reference>
<evidence type="ECO:0000313" key="3">
    <source>
        <dbReference type="Proteomes" id="UP000321863"/>
    </source>
</evidence>
<dbReference type="InterPro" id="IPR010982">
    <property type="entry name" value="Lambda_DNA-bd_dom_sf"/>
</dbReference>
<dbReference type="AlphaFoldDB" id="A0A511YGW2"/>
<keyword evidence="3" id="KW-1185">Reference proteome</keyword>
<sequence length="142" mass="16829">MEQKVHQGRNVKRFREMLGIKQEALAFDLGEDWNQKKVSLLEQKDVIEDSLLQQISEALKIPTEAFRNFDEEQAVQIISNTFNDQSNGYNYYPTIHINPFEKWLETLEEIKRLNEEKAALYERILKEKNGTIEMLEKLIQNK</sequence>
<evidence type="ECO:0000313" key="2">
    <source>
        <dbReference type="EMBL" id="GEN74406.1"/>
    </source>
</evidence>
<dbReference type="EMBL" id="BJYJ01000001">
    <property type="protein sequence ID" value="GEN74406.1"/>
    <property type="molecule type" value="Genomic_DNA"/>
</dbReference>
<dbReference type="SUPFAM" id="SSF47413">
    <property type="entry name" value="lambda repressor-like DNA-binding domains"/>
    <property type="match status" value="1"/>
</dbReference>